<comment type="catalytic activity">
    <reaction evidence="5">
        <text>adenine + H2O + H(+) = hypoxanthine + NH4(+)</text>
        <dbReference type="Rhea" id="RHEA:23688"/>
        <dbReference type="ChEBI" id="CHEBI:15377"/>
        <dbReference type="ChEBI" id="CHEBI:15378"/>
        <dbReference type="ChEBI" id="CHEBI:16708"/>
        <dbReference type="ChEBI" id="CHEBI:17368"/>
        <dbReference type="ChEBI" id="CHEBI:28938"/>
        <dbReference type="EC" id="3.5.4.2"/>
    </reaction>
</comment>
<keyword evidence="1 5" id="KW-0479">Metal-binding</keyword>
<feature type="active site" description="Proton donor" evidence="5">
    <location>
        <position position="203"/>
    </location>
</feature>
<dbReference type="OrthoDB" id="105475at2"/>
<protein>
    <recommendedName>
        <fullName evidence="5">Adenine deaminase</fullName>
        <shortName evidence="5">ADE</shortName>
        <ecNumber evidence="5">3.5.4.2</ecNumber>
    </recommendedName>
    <alternativeName>
        <fullName evidence="5">Adenine aminohydrolase</fullName>
        <shortName evidence="5">AAH</shortName>
    </alternativeName>
</protein>
<dbReference type="STRING" id="491952.Mar181_2004"/>
<dbReference type="EMBL" id="CP002771">
    <property type="protein sequence ID" value="AEF55042.1"/>
    <property type="molecule type" value="Genomic_DNA"/>
</dbReference>
<comment type="function">
    <text evidence="5">Catalyzes the hydrolytic deamination of adenine to hypoxanthine. Plays an important role in the purine salvage pathway and in nitrogen catabolism.</text>
</comment>
<dbReference type="GO" id="GO:0008270">
    <property type="term" value="F:zinc ion binding"/>
    <property type="evidence" value="ECO:0007669"/>
    <property type="project" value="UniProtKB-UniRule"/>
</dbReference>
<dbReference type="InterPro" id="IPR028892">
    <property type="entry name" value="ADE"/>
</dbReference>
<dbReference type="Gene3D" id="3.20.20.140">
    <property type="entry name" value="Metal-dependent hydrolases"/>
    <property type="match status" value="1"/>
</dbReference>
<dbReference type="PANTHER" id="PTHR43114:SF6">
    <property type="entry name" value="ADENINE DEAMINASE"/>
    <property type="match status" value="1"/>
</dbReference>
<dbReference type="GO" id="GO:0009117">
    <property type="term" value="P:nucleotide metabolic process"/>
    <property type="evidence" value="ECO:0007669"/>
    <property type="project" value="UniProtKB-KW"/>
</dbReference>
<proteinExistence type="inferred from homology"/>
<dbReference type="PANTHER" id="PTHR43114">
    <property type="entry name" value="ADENINE DEAMINASE"/>
    <property type="match status" value="1"/>
</dbReference>
<dbReference type="RefSeq" id="WP_013796517.1">
    <property type="nucleotide sequence ID" value="NC_015559.1"/>
</dbReference>
<keyword evidence="4 5" id="KW-0546">Nucleotide metabolism</keyword>
<evidence type="ECO:0000256" key="5">
    <source>
        <dbReference type="HAMAP-Rule" id="MF_01962"/>
    </source>
</evidence>
<evidence type="ECO:0000259" key="6">
    <source>
        <dbReference type="Pfam" id="PF00962"/>
    </source>
</evidence>
<feature type="site" description="Important for catalytic activity" evidence="5">
    <location>
        <position position="224"/>
    </location>
</feature>
<sequence>MDNTASLVALSQAMPKTELHLHIEGTFEPEQMFAIAQRNQVALKYDTVDALKDAYQFTNLQDFLDLYYQGMSVLLHEADFYDLTMAYLNKVHSENVVHVEIFFDPQGHTERGIPFDVQIKGIRRALEDAKKQWGMTYQLIMSFLRHLSEDSAFQTLKEATPFLDWIDGVGLDSSEVGHPPEKFANVFKACRDLGLKVTAHAGEEGPPDYVWQALDLIHVDRIDHGNRALEDEKLIAEIKHRELTLTVCPLSNLKLCVVDDMNDHPIRKMLALGLMATVNSDDPAYFGGYMNDNYQALIEQSKINRNELYQLAKNGITGSWMDEATKRIHLDTLTHLFQA</sequence>
<dbReference type="CDD" id="cd01320">
    <property type="entry name" value="ADA"/>
    <property type="match status" value="1"/>
</dbReference>
<dbReference type="EC" id="3.5.4.2" evidence="5"/>
<reference evidence="7 8" key="1">
    <citation type="journal article" date="2012" name="Stand. Genomic Sci.">
        <title>Complete genome sequence of Marinomonas posidonica type strain (IVIA-Po-181(T)).</title>
        <authorList>
            <person name="Lucas-Elio P."/>
            <person name="Goodwin L."/>
            <person name="Woyke T."/>
            <person name="Pitluck S."/>
            <person name="Nolan M."/>
            <person name="Kyrpides N.C."/>
            <person name="Detter J.C."/>
            <person name="Copeland A."/>
            <person name="Lu M."/>
            <person name="Bruce D."/>
            <person name="Detter C."/>
            <person name="Tapia R."/>
            <person name="Han S."/>
            <person name="Land M.L."/>
            <person name="Ivanova N."/>
            <person name="Mikhailova N."/>
            <person name="Johnston A.W."/>
            <person name="Sanchez-Amat A."/>
        </authorList>
    </citation>
    <scope>NUCLEOTIDE SEQUENCE [LARGE SCALE GENOMIC DNA]</scope>
    <source>
        <strain evidence="8">CECT 7376 / NCIMB 14433 / IVIA-Po-181</strain>
    </source>
</reference>
<dbReference type="InterPro" id="IPR032466">
    <property type="entry name" value="Metal_Hydrolase"/>
</dbReference>
<feature type="binding site" evidence="5">
    <location>
        <position position="200"/>
    </location>
    <ligand>
        <name>Zn(2+)</name>
        <dbReference type="ChEBI" id="CHEBI:29105"/>
        <note>catalytic</note>
    </ligand>
</feature>
<dbReference type="GO" id="GO:0006146">
    <property type="term" value="P:adenine catabolic process"/>
    <property type="evidence" value="ECO:0007669"/>
    <property type="project" value="UniProtKB-UniRule"/>
</dbReference>
<dbReference type="GO" id="GO:0000034">
    <property type="term" value="F:adenine deaminase activity"/>
    <property type="evidence" value="ECO:0007669"/>
    <property type="project" value="UniProtKB-UniRule"/>
</dbReference>
<name>F6CSY4_MARPP</name>
<dbReference type="KEGG" id="mpc:Mar181_2004"/>
<evidence type="ECO:0000256" key="3">
    <source>
        <dbReference type="ARBA" id="ARBA00022833"/>
    </source>
</evidence>
<dbReference type="HOGENOM" id="CLU_039228_7_0_6"/>
<dbReference type="NCBIfam" id="TIGR01430">
    <property type="entry name" value="aden_deam"/>
    <property type="match status" value="1"/>
</dbReference>
<keyword evidence="3 5" id="KW-0862">Zinc</keyword>
<evidence type="ECO:0000313" key="7">
    <source>
        <dbReference type="EMBL" id="AEF55042.1"/>
    </source>
</evidence>
<feature type="binding site" evidence="5">
    <location>
        <position position="281"/>
    </location>
    <ligand>
        <name>Zn(2+)</name>
        <dbReference type="ChEBI" id="CHEBI:29105"/>
        <note>catalytic</note>
    </ligand>
</feature>
<feature type="binding site" evidence="5">
    <location>
        <position position="20"/>
    </location>
    <ligand>
        <name>Zn(2+)</name>
        <dbReference type="ChEBI" id="CHEBI:29105"/>
        <note>catalytic</note>
    </ligand>
</feature>
<dbReference type="InterPro" id="IPR001365">
    <property type="entry name" value="A_deaminase_dom"/>
</dbReference>
<dbReference type="AlphaFoldDB" id="F6CSY4"/>
<organism evidence="7 8">
    <name type="scientific">Marinomonas posidonica (strain CECT 7376 / NCIMB 14433 / IVIA-Po-181)</name>
    <dbReference type="NCBI Taxonomy" id="491952"/>
    <lineage>
        <taxon>Bacteria</taxon>
        <taxon>Pseudomonadati</taxon>
        <taxon>Pseudomonadota</taxon>
        <taxon>Gammaproteobacteria</taxon>
        <taxon>Oceanospirillales</taxon>
        <taxon>Oceanospirillaceae</taxon>
        <taxon>Marinomonas</taxon>
    </lineage>
</organism>
<evidence type="ECO:0000256" key="4">
    <source>
        <dbReference type="ARBA" id="ARBA00023080"/>
    </source>
</evidence>
<feature type="binding site" evidence="5">
    <location>
        <position position="282"/>
    </location>
    <ligand>
        <name>substrate</name>
    </ligand>
</feature>
<comment type="similarity">
    <text evidence="5">Belongs to the metallo-dependent hydrolases superfamily. Adenosine and AMP deaminases family. Adenine deaminase type 2 subfamily.</text>
</comment>
<dbReference type="SUPFAM" id="SSF51556">
    <property type="entry name" value="Metallo-dependent hydrolases"/>
    <property type="match status" value="1"/>
</dbReference>
<gene>
    <name evidence="7" type="ordered locus">Mar181_2004</name>
</gene>
<dbReference type="Pfam" id="PF00962">
    <property type="entry name" value="A_deaminase"/>
    <property type="match status" value="1"/>
</dbReference>
<evidence type="ECO:0000313" key="8">
    <source>
        <dbReference type="Proteomes" id="UP000009230"/>
    </source>
</evidence>
<dbReference type="GO" id="GO:0043103">
    <property type="term" value="P:hypoxanthine salvage"/>
    <property type="evidence" value="ECO:0007669"/>
    <property type="project" value="UniProtKB-UniRule"/>
</dbReference>
<evidence type="ECO:0000256" key="1">
    <source>
        <dbReference type="ARBA" id="ARBA00022723"/>
    </source>
</evidence>
<dbReference type="Proteomes" id="UP000009230">
    <property type="component" value="Chromosome"/>
</dbReference>
<dbReference type="eggNOG" id="COG1816">
    <property type="taxonomic scope" value="Bacteria"/>
</dbReference>
<dbReference type="GO" id="GO:0005829">
    <property type="term" value="C:cytosol"/>
    <property type="evidence" value="ECO:0007669"/>
    <property type="project" value="TreeGrafter"/>
</dbReference>
<feature type="domain" description="Adenosine deaminase" evidence="6">
    <location>
        <begin position="15"/>
        <end position="333"/>
    </location>
</feature>
<accession>F6CSY4</accession>
<keyword evidence="8" id="KW-1185">Reference proteome</keyword>
<feature type="binding site" evidence="5">
    <location>
        <position position="22"/>
    </location>
    <ligand>
        <name>Zn(2+)</name>
        <dbReference type="ChEBI" id="CHEBI:29105"/>
        <note>catalytic</note>
    </ligand>
</feature>
<dbReference type="NCBIfam" id="NF006850">
    <property type="entry name" value="PRK09358.1-6"/>
    <property type="match status" value="1"/>
</dbReference>
<keyword evidence="2 5" id="KW-0378">Hydrolase</keyword>
<dbReference type="FunFam" id="3.20.20.140:FF:000039">
    <property type="entry name" value="Adenine deaminase"/>
    <property type="match status" value="1"/>
</dbReference>
<dbReference type="InterPro" id="IPR006330">
    <property type="entry name" value="Ado/ade_deaminase"/>
</dbReference>
<dbReference type="HAMAP" id="MF_01962">
    <property type="entry name" value="Adenine_deaminase"/>
    <property type="match status" value="1"/>
</dbReference>
<evidence type="ECO:0000256" key="2">
    <source>
        <dbReference type="ARBA" id="ARBA00022801"/>
    </source>
</evidence>
<comment type="cofactor">
    <cofactor evidence="5">
        <name>Zn(2+)</name>
        <dbReference type="ChEBI" id="CHEBI:29105"/>
    </cofactor>
    <text evidence="5">Binds 1 zinc ion per subunit.</text>
</comment>